<accession>A0AAV3Q947</accession>
<dbReference type="SUPFAM" id="SSF50249">
    <property type="entry name" value="Nucleic acid-binding proteins"/>
    <property type="match status" value="2"/>
</dbReference>
<evidence type="ECO:0008006" key="6">
    <source>
        <dbReference type="Google" id="ProtNLM"/>
    </source>
</evidence>
<comment type="caution">
    <text evidence="4">The sequence shown here is derived from an EMBL/GenBank/DDBJ whole genome shotgun (WGS) entry which is preliminary data.</text>
</comment>
<evidence type="ECO:0000259" key="2">
    <source>
        <dbReference type="Pfam" id="PF02721"/>
    </source>
</evidence>
<protein>
    <recommendedName>
        <fullName evidence="6">Replication factor A C-terminal domain-containing protein</fullName>
    </recommendedName>
</protein>
<dbReference type="EMBL" id="BAABME010003901">
    <property type="protein sequence ID" value="GAA0160495.1"/>
    <property type="molecule type" value="Genomic_DNA"/>
</dbReference>
<feature type="domain" description="Replication factor A C-terminal" evidence="3">
    <location>
        <begin position="230"/>
        <end position="351"/>
    </location>
</feature>
<dbReference type="PANTHER" id="PTHR47165:SF4">
    <property type="entry name" value="OS03G0429900 PROTEIN"/>
    <property type="match status" value="1"/>
</dbReference>
<dbReference type="InterPro" id="IPR012340">
    <property type="entry name" value="NA-bd_OB-fold"/>
</dbReference>
<evidence type="ECO:0000313" key="5">
    <source>
        <dbReference type="Proteomes" id="UP001454036"/>
    </source>
</evidence>
<evidence type="ECO:0000313" key="4">
    <source>
        <dbReference type="EMBL" id="GAA0160495.1"/>
    </source>
</evidence>
<dbReference type="Pfam" id="PF02721">
    <property type="entry name" value="DUF223"/>
    <property type="match status" value="1"/>
</dbReference>
<reference evidence="4 5" key="1">
    <citation type="submission" date="2024-01" db="EMBL/GenBank/DDBJ databases">
        <title>The complete chloroplast genome sequence of Lithospermum erythrorhizon: insights into the phylogenetic relationship among Boraginaceae species and the maternal lineages of purple gromwells.</title>
        <authorList>
            <person name="Okada T."/>
            <person name="Watanabe K."/>
        </authorList>
    </citation>
    <scope>NUCLEOTIDE SEQUENCE [LARGE SCALE GENOMIC DNA]</scope>
</reference>
<dbReference type="Pfam" id="PF08646">
    <property type="entry name" value="Rep_fac-A_C"/>
    <property type="match status" value="1"/>
</dbReference>
<proteinExistence type="predicted"/>
<keyword evidence="5" id="KW-1185">Reference proteome</keyword>
<evidence type="ECO:0000259" key="3">
    <source>
        <dbReference type="Pfam" id="PF08646"/>
    </source>
</evidence>
<dbReference type="Gene3D" id="2.40.50.140">
    <property type="entry name" value="Nucleic acid-binding proteins"/>
    <property type="match status" value="3"/>
</dbReference>
<dbReference type="InterPro" id="IPR003871">
    <property type="entry name" value="RFA1B/D_OB_1st"/>
</dbReference>
<dbReference type="InterPro" id="IPR013955">
    <property type="entry name" value="Rep_factor-A_C"/>
</dbReference>
<dbReference type="Proteomes" id="UP001454036">
    <property type="component" value="Unassembled WGS sequence"/>
</dbReference>
<gene>
    <name evidence="4" type="ORF">LIER_17038</name>
</gene>
<evidence type="ECO:0000256" key="1">
    <source>
        <dbReference type="SAM" id="MobiDB-lite"/>
    </source>
</evidence>
<dbReference type="PANTHER" id="PTHR47165">
    <property type="entry name" value="OS03G0429900 PROTEIN"/>
    <property type="match status" value="1"/>
</dbReference>
<dbReference type="AlphaFoldDB" id="A0AAV3Q947"/>
<feature type="region of interest" description="Disordered" evidence="1">
    <location>
        <begin position="368"/>
        <end position="394"/>
    </location>
</feature>
<organism evidence="4 5">
    <name type="scientific">Lithospermum erythrorhizon</name>
    <name type="common">Purple gromwell</name>
    <name type="synonym">Lithospermum officinale var. erythrorhizon</name>
    <dbReference type="NCBI Taxonomy" id="34254"/>
    <lineage>
        <taxon>Eukaryota</taxon>
        <taxon>Viridiplantae</taxon>
        <taxon>Streptophyta</taxon>
        <taxon>Embryophyta</taxon>
        <taxon>Tracheophyta</taxon>
        <taxon>Spermatophyta</taxon>
        <taxon>Magnoliopsida</taxon>
        <taxon>eudicotyledons</taxon>
        <taxon>Gunneridae</taxon>
        <taxon>Pentapetalae</taxon>
        <taxon>asterids</taxon>
        <taxon>lamiids</taxon>
        <taxon>Boraginales</taxon>
        <taxon>Boraginaceae</taxon>
        <taxon>Boraginoideae</taxon>
        <taxon>Lithospermeae</taxon>
        <taxon>Lithospermum</taxon>
    </lineage>
</organism>
<name>A0AAV3Q947_LITER</name>
<sequence>MSQSTIKLAAMTMVKDLSQNQECWMSKLKVMHIGKYSTTENSTIWLIIFVDELGTRVFGIIKDETIQMFQGTFYAGGTYLISNAKIEKFDVSINTNVHDRIQLSFTDRTHVTKLHEVNMKFSINYKIVKFKEIKTKCKELIDVMGFVTNVSHCTPTNQHWKNKSGHRRELTIINEEYKVSMEGKDMKQIAISSRMNGVEELPLEDIIDETDTLTNEKTYRFREKVEEICNKLKPWYSSCKNCNKSVTKSVSQSTCETCGATNIPEIPRYMVKLEVRSTNHVASIIMFGKTGENYIGCPVDEYIESINKENLGSKWYKKLNSTINEEYMFLIKLQKTNIEDTKFTTIVEEVQLLQKDVDIQTNEEIHEIISKKEEDKDTPRKKKEDQERNNMKST</sequence>
<feature type="domain" description="Replication protein A 70 kDa DNA-binding subunit B/D first OB fold" evidence="2">
    <location>
        <begin position="12"/>
        <end position="113"/>
    </location>
</feature>